<gene>
    <name evidence="2" type="primary">Necator_chrII.g5626</name>
    <name evidence="2" type="ORF">RB195_017833</name>
</gene>
<keyword evidence="1" id="KW-1133">Transmembrane helix</keyword>
<feature type="transmembrane region" description="Helical" evidence="1">
    <location>
        <begin position="339"/>
        <end position="360"/>
    </location>
</feature>
<feature type="transmembrane region" description="Helical" evidence="1">
    <location>
        <begin position="460"/>
        <end position="481"/>
    </location>
</feature>
<keyword evidence="1" id="KW-0812">Transmembrane</keyword>
<keyword evidence="1" id="KW-0472">Membrane</keyword>
<proteinExistence type="predicted"/>
<protein>
    <submittedName>
        <fullName evidence="2">Uncharacterized protein</fullName>
    </submittedName>
</protein>
<feature type="transmembrane region" description="Helical" evidence="1">
    <location>
        <begin position="297"/>
        <end position="318"/>
    </location>
</feature>
<feature type="transmembrane region" description="Helical" evidence="1">
    <location>
        <begin position="258"/>
        <end position="277"/>
    </location>
</feature>
<name>A0ABR1C7Z9_NECAM</name>
<keyword evidence="3" id="KW-1185">Reference proteome</keyword>
<sequence length="661" mass="73408">MGFAVRKLPLCLSRCFHKARVQPISSILTEFIGLFGMSAERASVLQLVAGFFGFLNALVAALQNAEKSSRLELYINTHWITTIVLFAGLSRLLMIRSWIAEVFSLMLQMLCLCITVNAVVADLWNLRVLSTLNLTDTASTITPITISYVKMYNGIDSLLSAIAFILAAYIIFLHFNSSANTMCQLPSVKLLGMGTALVVLGVIRFICYFCEFFMLTGQDRLRALFANYTLDEPAWIFTQLTLGILCVLSARGSKLMRALALSMAATTLMPSIFYLWLDYRWLASSRLSFGVSSTISLWQSAGVVISLCNVGVVTATLLQLVSMHSTWRTVTMDEKARGFLVVIATLFLILSCSTISLDVYTIWKRLFYRLFHGAEQKTPFLTAITATFAIAASMSKFAPIALPACVCLSLYSLNSTVFQLISYLYLSSNGYFGDQLCELFFPGAARCFVSATKGEAVIHFIQVVLDFFVLILSSVLCIAAMRISIMVRSPESTGNRKLETTIRYLGVLMALCGLAVLVQAVAFFRTSADLHPMVVVYMALYHMALAIGLIVFPLYQILCSEKLAYHPMSQTTLLIMSVVRFVEIITQLDYRGTGDDLSVAWKVHQTADFIALASHFTTAMLVIRLMGNSILEADADELRFNNPLTLEENGDYLQLRHQEES</sequence>
<dbReference type="Proteomes" id="UP001303046">
    <property type="component" value="Unassembled WGS sequence"/>
</dbReference>
<feature type="transmembrane region" description="Helical" evidence="1">
    <location>
        <begin position="405"/>
        <end position="426"/>
    </location>
</feature>
<evidence type="ECO:0000256" key="1">
    <source>
        <dbReference type="SAM" id="Phobius"/>
    </source>
</evidence>
<feature type="transmembrane region" description="Helical" evidence="1">
    <location>
        <begin position="536"/>
        <end position="558"/>
    </location>
</feature>
<feature type="transmembrane region" description="Helical" evidence="1">
    <location>
        <begin position="502"/>
        <end position="524"/>
    </location>
</feature>
<feature type="transmembrane region" description="Helical" evidence="1">
    <location>
        <begin position="74"/>
        <end position="93"/>
    </location>
</feature>
<organism evidence="2 3">
    <name type="scientific">Necator americanus</name>
    <name type="common">Human hookworm</name>
    <dbReference type="NCBI Taxonomy" id="51031"/>
    <lineage>
        <taxon>Eukaryota</taxon>
        <taxon>Metazoa</taxon>
        <taxon>Ecdysozoa</taxon>
        <taxon>Nematoda</taxon>
        <taxon>Chromadorea</taxon>
        <taxon>Rhabditida</taxon>
        <taxon>Rhabditina</taxon>
        <taxon>Rhabditomorpha</taxon>
        <taxon>Strongyloidea</taxon>
        <taxon>Ancylostomatidae</taxon>
        <taxon>Bunostominae</taxon>
        <taxon>Necator</taxon>
    </lineage>
</organism>
<comment type="caution">
    <text evidence="2">The sequence shown here is derived from an EMBL/GenBank/DDBJ whole genome shotgun (WGS) entry which is preliminary data.</text>
</comment>
<feature type="transmembrane region" description="Helical" evidence="1">
    <location>
        <begin position="44"/>
        <end position="62"/>
    </location>
</feature>
<feature type="transmembrane region" description="Helical" evidence="1">
    <location>
        <begin position="158"/>
        <end position="176"/>
    </location>
</feature>
<evidence type="ECO:0000313" key="2">
    <source>
        <dbReference type="EMBL" id="KAK6734290.1"/>
    </source>
</evidence>
<reference evidence="2 3" key="1">
    <citation type="submission" date="2023-08" db="EMBL/GenBank/DDBJ databases">
        <title>A Necator americanus chromosomal reference genome.</title>
        <authorList>
            <person name="Ilik V."/>
            <person name="Petrzelkova K.J."/>
            <person name="Pardy F."/>
            <person name="Fuh T."/>
            <person name="Niatou-Singa F.S."/>
            <person name="Gouil Q."/>
            <person name="Baker L."/>
            <person name="Ritchie M.E."/>
            <person name="Jex A.R."/>
            <person name="Gazzola D."/>
            <person name="Li H."/>
            <person name="Toshio Fujiwara R."/>
            <person name="Zhan B."/>
            <person name="Aroian R.V."/>
            <person name="Pafco B."/>
            <person name="Schwarz E.M."/>
        </authorList>
    </citation>
    <scope>NUCLEOTIDE SEQUENCE [LARGE SCALE GENOMIC DNA]</scope>
    <source>
        <strain evidence="2 3">Aroian</strain>
        <tissue evidence="2">Whole animal</tissue>
    </source>
</reference>
<feature type="transmembrane region" description="Helical" evidence="1">
    <location>
        <begin position="380"/>
        <end position="398"/>
    </location>
</feature>
<feature type="transmembrane region" description="Helical" evidence="1">
    <location>
        <begin position="105"/>
        <end position="124"/>
    </location>
</feature>
<accession>A0ABR1C7Z9</accession>
<evidence type="ECO:0000313" key="3">
    <source>
        <dbReference type="Proteomes" id="UP001303046"/>
    </source>
</evidence>
<dbReference type="EMBL" id="JAVFWL010000002">
    <property type="protein sequence ID" value="KAK6734290.1"/>
    <property type="molecule type" value="Genomic_DNA"/>
</dbReference>
<feature type="transmembrane region" description="Helical" evidence="1">
    <location>
        <begin position="188"/>
        <end position="214"/>
    </location>
</feature>